<reference evidence="2" key="1">
    <citation type="submission" date="2021-04" db="EMBL/GenBank/DDBJ databases">
        <authorList>
            <person name="Yoon J."/>
        </authorList>
    </citation>
    <scope>NUCLEOTIDE SEQUENCE</scope>
    <source>
        <strain evidence="2">KMU-90</strain>
    </source>
</reference>
<dbReference type="RefSeq" id="WP_212538047.1">
    <property type="nucleotide sequence ID" value="NZ_JAGTUU010000008.1"/>
</dbReference>
<gene>
    <name evidence="2" type="ORF">KB874_18520</name>
</gene>
<name>A0A8J7WEC8_9RHOB</name>
<dbReference type="Pfam" id="PF07045">
    <property type="entry name" value="DUF1330"/>
    <property type="match status" value="1"/>
</dbReference>
<sequence>MPKGYIIGHITVNDPEAYREYIERDTPILKALGGRFVVRGGTSEIVEGQAESRHVVIEFPDFESAKRAYHDPEYQEVAEIRRRTATSTIILVEGVE</sequence>
<dbReference type="SUPFAM" id="SSF54909">
    <property type="entry name" value="Dimeric alpha+beta barrel"/>
    <property type="match status" value="1"/>
</dbReference>
<dbReference type="Proteomes" id="UP000681356">
    <property type="component" value="Unassembled WGS sequence"/>
</dbReference>
<accession>A0A8J7WEC8</accession>
<evidence type="ECO:0000313" key="3">
    <source>
        <dbReference type="Proteomes" id="UP000681356"/>
    </source>
</evidence>
<evidence type="ECO:0000313" key="2">
    <source>
        <dbReference type="EMBL" id="MBS0126085.1"/>
    </source>
</evidence>
<dbReference type="PANTHER" id="PTHR41521:SF4">
    <property type="entry name" value="BLR0684 PROTEIN"/>
    <property type="match status" value="1"/>
</dbReference>
<feature type="domain" description="DUF1330" evidence="1">
    <location>
        <begin position="3"/>
        <end position="95"/>
    </location>
</feature>
<proteinExistence type="predicted"/>
<dbReference type="InterPro" id="IPR011008">
    <property type="entry name" value="Dimeric_a/b-barrel"/>
</dbReference>
<dbReference type="Gene3D" id="3.30.70.100">
    <property type="match status" value="1"/>
</dbReference>
<dbReference type="PANTHER" id="PTHR41521">
    <property type="match status" value="1"/>
</dbReference>
<evidence type="ECO:0000259" key="1">
    <source>
        <dbReference type="Pfam" id="PF07045"/>
    </source>
</evidence>
<organism evidence="2 3">
    <name type="scientific">Thetidibacter halocola</name>
    <dbReference type="NCBI Taxonomy" id="2827239"/>
    <lineage>
        <taxon>Bacteria</taxon>
        <taxon>Pseudomonadati</taxon>
        <taxon>Pseudomonadota</taxon>
        <taxon>Alphaproteobacteria</taxon>
        <taxon>Rhodobacterales</taxon>
        <taxon>Roseobacteraceae</taxon>
        <taxon>Thetidibacter</taxon>
    </lineage>
</organism>
<dbReference type="EMBL" id="JAGTUU010000008">
    <property type="protein sequence ID" value="MBS0126085.1"/>
    <property type="molecule type" value="Genomic_DNA"/>
</dbReference>
<protein>
    <submittedName>
        <fullName evidence="2">DUF1330 domain-containing protein</fullName>
    </submittedName>
</protein>
<dbReference type="AlphaFoldDB" id="A0A8J7WEC8"/>
<dbReference type="InterPro" id="IPR010753">
    <property type="entry name" value="DUF1330"/>
</dbReference>
<comment type="caution">
    <text evidence="2">The sequence shown here is derived from an EMBL/GenBank/DDBJ whole genome shotgun (WGS) entry which is preliminary data.</text>
</comment>
<keyword evidence="3" id="KW-1185">Reference proteome</keyword>